<evidence type="ECO:0000313" key="3">
    <source>
        <dbReference type="Proteomes" id="UP001056436"/>
    </source>
</evidence>
<evidence type="ECO:0000256" key="1">
    <source>
        <dbReference type="SAM" id="MobiDB-lite"/>
    </source>
</evidence>
<organism evidence="2 3">
    <name type="scientific">Colletotrichum abscissum</name>
    <dbReference type="NCBI Taxonomy" id="1671311"/>
    <lineage>
        <taxon>Eukaryota</taxon>
        <taxon>Fungi</taxon>
        <taxon>Dikarya</taxon>
        <taxon>Ascomycota</taxon>
        <taxon>Pezizomycotina</taxon>
        <taxon>Sordariomycetes</taxon>
        <taxon>Hypocreomycetidae</taxon>
        <taxon>Glomerellales</taxon>
        <taxon>Glomerellaceae</taxon>
        <taxon>Colletotrichum</taxon>
        <taxon>Colletotrichum acutatum species complex</taxon>
    </lineage>
</organism>
<feature type="compositionally biased region" description="Low complexity" evidence="1">
    <location>
        <begin position="125"/>
        <end position="136"/>
    </location>
</feature>
<accession>A0A9Q0AZU3</accession>
<reference evidence="2" key="1">
    <citation type="submission" date="2019-01" db="EMBL/GenBank/DDBJ databases">
        <title>Colletotrichum abscissum LGMF1257.</title>
        <authorList>
            <person name="Baroncelli R."/>
        </authorList>
    </citation>
    <scope>NUCLEOTIDE SEQUENCE</scope>
    <source>
        <strain evidence="2">Ca142</strain>
    </source>
</reference>
<proteinExistence type="predicted"/>
<keyword evidence="3" id="KW-1185">Reference proteome</keyword>
<name>A0A9Q0AZU3_9PEZI</name>
<sequence length="176" mass="18176">MPCRPMRALQSGAPTRLSAQCQRASVGSRPFSQATRGPREKKSTTPTACLHSVHKGGETMTGGIGFLSPGLPGAAAAAAPHPSPYSSAPPAVLNSLWSPGTSRSSPRLSASPDSGHLLRPFPTASPEDPSLSPTSELLPPLSQLALSDSVSAGLDRQYGLWTLGCPPISSSRLLRT</sequence>
<dbReference type="EMBL" id="SDAQ01000109">
    <property type="protein sequence ID" value="KAI3538089.1"/>
    <property type="molecule type" value="Genomic_DNA"/>
</dbReference>
<evidence type="ECO:0000313" key="2">
    <source>
        <dbReference type="EMBL" id="KAI3538089.1"/>
    </source>
</evidence>
<feature type="compositionally biased region" description="Low complexity" evidence="1">
    <location>
        <begin position="73"/>
        <end position="91"/>
    </location>
</feature>
<comment type="caution">
    <text evidence="2">The sequence shown here is derived from an EMBL/GenBank/DDBJ whole genome shotgun (WGS) entry which is preliminary data.</text>
</comment>
<dbReference type="AlphaFoldDB" id="A0A9Q0AZU3"/>
<feature type="region of interest" description="Disordered" evidence="1">
    <location>
        <begin position="73"/>
        <end position="136"/>
    </location>
</feature>
<dbReference type="Proteomes" id="UP001056436">
    <property type="component" value="Unassembled WGS sequence"/>
</dbReference>
<feature type="region of interest" description="Disordered" evidence="1">
    <location>
        <begin position="1"/>
        <end position="54"/>
    </location>
</feature>
<gene>
    <name evidence="2" type="ORF">CABS02_11917</name>
</gene>
<protein>
    <submittedName>
        <fullName evidence="2">Uncharacterized protein</fullName>
    </submittedName>
</protein>
<feature type="compositionally biased region" description="Polar residues" evidence="1">
    <location>
        <begin position="95"/>
        <end position="112"/>
    </location>
</feature>
<feature type="compositionally biased region" description="Polar residues" evidence="1">
    <location>
        <begin position="17"/>
        <end position="35"/>
    </location>
</feature>